<protein>
    <submittedName>
        <fullName evidence="1">Uncharacterized protein</fullName>
    </submittedName>
</protein>
<gene>
    <name evidence="1" type="ORF">I6I98_11970</name>
</gene>
<keyword evidence="2" id="KW-1185">Reference proteome</keyword>
<evidence type="ECO:0000313" key="1">
    <source>
        <dbReference type="EMBL" id="QQT55926.1"/>
    </source>
</evidence>
<accession>A0ABX7CYI4</accession>
<evidence type="ECO:0000313" key="2">
    <source>
        <dbReference type="Proteomes" id="UP000595498"/>
    </source>
</evidence>
<sequence>MKRFFLYIFLFLVIGESTMLSQLAKLPKLYQHFTIHNEIGPPITFVEFLSMHYWGQDLPDNDEQEDMKLPFKKYDLTAFSFVFVSNHKIHYVRPHQVVVDSAFGLPKPNNYSRSHISALFRPPQV</sequence>
<reference evidence="1 2" key="1">
    <citation type="submission" date="2021-01" db="EMBL/GenBank/DDBJ databases">
        <title>FDA dAtabase for Regulatory Grade micrObial Sequences (FDA-ARGOS): Supporting development and validation of Infectious Disease Dx tests.</title>
        <authorList>
            <person name="Sproer C."/>
            <person name="Gronow S."/>
            <person name="Severitt S."/>
            <person name="Schroder I."/>
            <person name="Tallon L."/>
            <person name="Sadzewicz L."/>
            <person name="Zhao X."/>
            <person name="Boylan J."/>
            <person name="Ott S."/>
            <person name="Bowen H."/>
            <person name="Vavikolanu K."/>
            <person name="Mehta A."/>
            <person name="Aluvathingal J."/>
            <person name="Nadendla S."/>
            <person name="Lowell S."/>
            <person name="Myers T."/>
            <person name="Yan Y."/>
            <person name="Sichtig H."/>
        </authorList>
    </citation>
    <scope>NUCLEOTIDE SEQUENCE [LARGE SCALE GENOMIC DNA]</scope>
    <source>
        <strain evidence="1 2">FDAARGOS_1141</strain>
    </source>
</reference>
<organism evidence="1 2">
    <name type="scientific">Sphingobacterium multivorum</name>
    <dbReference type="NCBI Taxonomy" id="28454"/>
    <lineage>
        <taxon>Bacteria</taxon>
        <taxon>Pseudomonadati</taxon>
        <taxon>Bacteroidota</taxon>
        <taxon>Sphingobacteriia</taxon>
        <taxon>Sphingobacteriales</taxon>
        <taxon>Sphingobacteriaceae</taxon>
        <taxon>Sphingobacterium</taxon>
    </lineage>
</organism>
<dbReference type="EMBL" id="CP068224">
    <property type="protein sequence ID" value="QQT55926.1"/>
    <property type="molecule type" value="Genomic_DNA"/>
</dbReference>
<proteinExistence type="predicted"/>
<name>A0ABX7CYI4_SPHMU</name>
<dbReference type="Proteomes" id="UP000595498">
    <property type="component" value="Chromosome"/>
</dbReference>